<organism evidence="1 2">
    <name type="scientific">Spiroplasma diminutum CUAS-1</name>
    <dbReference type="NCBI Taxonomy" id="1276221"/>
    <lineage>
        <taxon>Bacteria</taxon>
        <taxon>Bacillati</taxon>
        <taxon>Mycoplasmatota</taxon>
        <taxon>Mollicutes</taxon>
        <taxon>Entomoplasmatales</taxon>
        <taxon>Spiroplasmataceae</taxon>
        <taxon>Spiroplasma</taxon>
    </lineage>
</organism>
<dbReference type="RefSeq" id="WP_020836079.1">
    <property type="nucleotide sequence ID" value="NC_021833.1"/>
</dbReference>
<gene>
    <name evidence="1" type="ORF">SDIMI_v3c01420</name>
</gene>
<accession>S5LZ55</accession>
<evidence type="ECO:0000313" key="1">
    <source>
        <dbReference type="EMBL" id="AGR41846.1"/>
    </source>
</evidence>
<keyword evidence="2" id="KW-1185">Reference proteome</keyword>
<protein>
    <submittedName>
        <fullName evidence="1">Uncharacterized protein</fullName>
    </submittedName>
</protein>
<reference evidence="1 2" key="1">
    <citation type="journal article" date="2013" name="Genome Biol. Evol.">
        <title>Comparison of metabolic capacities and inference of gene content evolution in mosquito-associated Spiroplasma diminutum and S. taiwanense.</title>
        <authorList>
            <person name="Lo W.S."/>
            <person name="Ku C."/>
            <person name="Chen L.L."/>
            <person name="Chang T.H."/>
            <person name="Kuo C.H."/>
        </authorList>
    </citation>
    <scope>NUCLEOTIDE SEQUENCE [LARGE SCALE GENOMIC DNA]</scope>
    <source>
        <strain evidence="1">CUAS-1</strain>
    </source>
</reference>
<dbReference type="EMBL" id="CP005076">
    <property type="protein sequence ID" value="AGR41846.1"/>
    <property type="molecule type" value="Genomic_DNA"/>
</dbReference>
<name>S5LZ55_9MOLU</name>
<evidence type="ECO:0000313" key="2">
    <source>
        <dbReference type="Proteomes" id="UP000014983"/>
    </source>
</evidence>
<sequence length="755" mass="88917">MIFNKIEILYDKVYLPLKIKYSEIRKPTFMEFLILLIIIDHPSKEKNIKIILKEDFNISNQVLFERALRDLINFKVVEVNKTKAGIGLLNMNTSIDNFIIDQKIKEEFKKGTYTISHDNKFQDVKYFSDPVLNSSEILKDINWKKRINELKFSHKIEIEKNFSIEKGTIINSAKDFVKNKPEIFGDDAFLKDLILEDQESISDINNINRFLKTESIAIEGWLEIFENGAFKLKTEDKSFDDYLRKRPNISLEILKSVAIKYDEKIKKIFRPESSNFNENDFISSPDLISNLNIKTNYNLLLVNDQFIVNDNEFIKNKDLAKNIEIIIFYNSKRNNKIINSIDNKLIFYVGYIENLILQQNTFMYFDSKNTLNGFLIANKNIENIDINIPVVYSFKNNSNQIKLSNLFENNIKEAVDTFEECLLDSDYETAMNIYFVLQRIGLEAEVSLTLTNYLAKTIDSGTNYSNMRDYLIKFEDRNLILILEKVVKDLIIKISKDRTDDELFEIISNYKFIDSKNILEIFNKIEIKDNIENIYRINNFLSKMSIDGWKFNIRNSLIILTNYFKNNNRSEMFEETKYNSDVWAQNANTLNIIGRITKELYMSNYKFVEDNYKIMLDSIIDLIGNSLDINNFESYLINLSDSLIDFYKNYYKYKSEQFATITEDMIEYKIQLLAGNYINKIEDKLNDLIDKNILNMPIELKLEWIKNVKNDSKQVDKILKGNEKNYRKALNIIFGKKKEYSSSDLTKYINIFGGK</sequence>
<dbReference type="PATRIC" id="fig|1276221.3.peg.139"/>
<dbReference type="OrthoDB" id="387638at2"/>
<dbReference type="HOGENOM" id="CLU_368378_0_0_14"/>
<dbReference type="Proteomes" id="UP000014983">
    <property type="component" value="Chromosome"/>
</dbReference>
<dbReference type="InParanoid" id="S5LZ55"/>
<dbReference type="AlphaFoldDB" id="S5LZ55"/>
<dbReference type="STRING" id="1276221.SDIMI_v3c01420"/>
<proteinExistence type="predicted"/>
<dbReference type="KEGG" id="sdi:SDIMI_v3c01420"/>